<dbReference type="GO" id="GO:0006508">
    <property type="term" value="P:proteolysis"/>
    <property type="evidence" value="ECO:0007669"/>
    <property type="project" value="UniProtKB-KW"/>
</dbReference>
<comment type="caution">
    <text evidence="6">The sequence shown here is derived from an EMBL/GenBank/DDBJ whole genome shotgun (WGS) entry which is preliminary data.</text>
</comment>
<evidence type="ECO:0000256" key="3">
    <source>
        <dbReference type="ARBA" id="ARBA00022723"/>
    </source>
</evidence>
<name>A0A835YDG3_9CHLO</name>
<keyword evidence="4" id="KW-0378">Hydrolase</keyword>
<evidence type="ECO:0000256" key="1">
    <source>
        <dbReference type="ARBA" id="ARBA00006247"/>
    </source>
</evidence>
<dbReference type="GO" id="GO:0008233">
    <property type="term" value="F:peptidase activity"/>
    <property type="evidence" value="ECO:0007669"/>
    <property type="project" value="UniProtKB-KW"/>
</dbReference>
<keyword evidence="2" id="KW-0645">Protease</keyword>
<protein>
    <submittedName>
        <fullName evidence="6">Uncharacterized protein</fullName>
    </submittedName>
</protein>
<evidence type="ECO:0000313" key="7">
    <source>
        <dbReference type="Proteomes" id="UP000612055"/>
    </source>
</evidence>
<dbReference type="Pfam" id="PF01546">
    <property type="entry name" value="Peptidase_M20"/>
    <property type="match status" value="1"/>
</dbReference>
<sequence length="282" mass="29819">MAFRVVGIGLLGILLALAAQVGLLYKESLSALQASQDAPADYSCPKFDPDAAISRFRHLITFPSVSDVADPLHTGDKQALEALLAAMEEQYADVWAQLEVEKVGANGYSRLVTWRGSDPSLEPVLFVSHYDVVPVTPGTEGDWRYPPFSGALEEGYVWGRGTADVKIGVAGLLEAVMGLLRGGWTPARTVMLGLGHDEEVGGRLGAAKTAALLASRGVTLDIVVDEGGLVFEDGLKPFLPGRPVAMVATAEKGYTMIQVTLRSAGGHSSIPPIDGSSVMRCI</sequence>
<organism evidence="6 7">
    <name type="scientific">Edaphochlamys debaryana</name>
    <dbReference type="NCBI Taxonomy" id="47281"/>
    <lineage>
        <taxon>Eukaryota</taxon>
        <taxon>Viridiplantae</taxon>
        <taxon>Chlorophyta</taxon>
        <taxon>core chlorophytes</taxon>
        <taxon>Chlorophyceae</taxon>
        <taxon>CS clade</taxon>
        <taxon>Chlamydomonadales</taxon>
        <taxon>Chlamydomonadales incertae sedis</taxon>
        <taxon>Edaphochlamys</taxon>
    </lineage>
</organism>
<keyword evidence="5" id="KW-0862">Zinc</keyword>
<keyword evidence="3" id="KW-0479">Metal-binding</keyword>
<dbReference type="SUPFAM" id="SSF53187">
    <property type="entry name" value="Zn-dependent exopeptidases"/>
    <property type="match status" value="1"/>
</dbReference>
<keyword evidence="7" id="KW-1185">Reference proteome</keyword>
<gene>
    <name evidence="6" type="ORF">HYH03_001626</name>
</gene>
<evidence type="ECO:0000256" key="5">
    <source>
        <dbReference type="ARBA" id="ARBA00022833"/>
    </source>
</evidence>
<evidence type="ECO:0000256" key="4">
    <source>
        <dbReference type="ARBA" id="ARBA00022801"/>
    </source>
</evidence>
<dbReference type="Proteomes" id="UP000612055">
    <property type="component" value="Unassembled WGS sequence"/>
</dbReference>
<evidence type="ECO:0000256" key="2">
    <source>
        <dbReference type="ARBA" id="ARBA00022670"/>
    </source>
</evidence>
<dbReference type="PANTHER" id="PTHR45962:SF1">
    <property type="entry name" value="N-FATTY-ACYL-AMINO ACID SYNTHASE_HYDROLASE PM20D1"/>
    <property type="match status" value="1"/>
</dbReference>
<proteinExistence type="inferred from homology"/>
<dbReference type="InterPro" id="IPR001261">
    <property type="entry name" value="ArgE/DapE_CS"/>
</dbReference>
<dbReference type="GO" id="GO:0046872">
    <property type="term" value="F:metal ion binding"/>
    <property type="evidence" value="ECO:0007669"/>
    <property type="project" value="UniProtKB-KW"/>
</dbReference>
<dbReference type="InterPro" id="IPR002933">
    <property type="entry name" value="Peptidase_M20"/>
</dbReference>
<dbReference type="AlphaFoldDB" id="A0A835YDG3"/>
<dbReference type="OrthoDB" id="3064516at2759"/>
<evidence type="ECO:0000313" key="6">
    <source>
        <dbReference type="EMBL" id="KAG2500865.1"/>
    </source>
</evidence>
<comment type="similarity">
    <text evidence="1">Belongs to the peptidase M20A family.</text>
</comment>
<dbReference type="EMBL" id="JAEHOE010000003">
    <property type="protein sequence ID" value="KAG2500865.1"/>
    <property type="molecule type" value="Genomic_DNA"/>
</dbReference>
<reference evidence="6" key="1">
    <citation type="journal article" date="2020" name="bioRxiv">
        <title>Comparative genomics of Chlamydomonas.</title>
        <authorList>
            <person name="Craig R.J."/>
            <person name="Hasan A.R."/>
            <person name="Ness R.W."/>
            <person name="Keightley P.D."/>
        </authorList>
    </citation>
    <scope>NUCLEOTIDE SEQUENCE</scope>
    <source>
        <strain evidence="6">CCAP 11/70</strain>
    </source>
</reference>
<dbReference type="Gene3D" id="3.40.630.10">
    <property type="entry name" value="Zn peptidases"/>
    <property type="match status" value="1"/>
</dbReference>
<dbReference type="InterPro" id="IPR047177">
    <property type="entry name" value="Pept_M20A"/>
</dbReference>
<accession>A0A835YDG3</accession>
<dbReference type="PROSITE" id="PS00758">
    <property type="entry name" value="ARGE_DAPE_CPG2_1"/>
    <property type="match status" value="1"/>
</dbReference>
<dbReference type="PANTHER" id="PTHR45962">
    <property type="entry name" value="N-FATTY-ACYL-AMINO ACID SYNTHASE/HYDROLASE PM20D1"/>
    <property type="match status" value="1"/>
</dbReference>